<evidence type="ECO:0000313" key="1">
    <source>
        <dbReference type="EMBL" id="KAA1089529.1"/>
    </source>
</evidence>
<reference evidence="5 6" key="1">
    <citation type="submission" date="2019-05" db="EMBL/GenBank/DDBJ databases">
        <title>Emergence of the Ug99 lineage of the wheat stem rust pathogen through somatic hybridization.</title>
        <authorList>
            <person name="Li F."/>
            <person name="Upadhyaya N.M."/>
            <person name="Sperschneider J."/>
            <person name="Matny O."/>
            <person name="Nguyen-Phuc H."/>
            <person name="Mago R."/>
            <person name="Raley C."/>
            <person name="Miller M.E."/>
            <person name="Silverstein K.A.T."/>
            <person name="Henningsen E."/>
            <person name="Hirsch C.D."/>
            <person name="Visser B."/>
            <person name="Pretorius Z.A."/>
            <person name="Steffenson B.J."/>
            <person name="Schwessinger B."/>
            <person name="Dodds P.N."/>
            <person name="Figueroa M."/>
        </authorList>
    </citation>
    <scope>NUCLEOTIDE SEQUENCE [LARGE SCALE GENOMIC DNA]</scope>
    <source>
        <strain evidence="1">21-0</strain>
        <strain evidence="3 6">Ug99</strain>
    </source>
</reference>
<evidence type="ECO:0000313" key="3">
    <source>
        <dbReference type="EMBL" id="KAA1107860.1"/>
    </source>
</evidence>
<evidence type="ECO:0000313" key="4">
    <source>
        <dbReference type="EMBL" id="KAA1115653.1"/>
    </source>
</evidence>
<dbReference type="Proteomes" id="UP000324748">
    <property type="component" value="Unassembled WGS sequence"/>
</dbReference>
<evidence type="ECO:0000313" key="6">
    <source>
        <dbReference type="Proteomes" id="UP000325313"/>
    </source>
</evidence>
<sequence>MVTWAIQALVNQGTIVISPKGEGRFALPNVLSLGPKIIQIILIVFLLRPSGLPCRLCQSYPQESCLGKALEGCPPPPAAPTNRP</sequence>
<evidence type="ECO:0000313" key="5">
    <source>
        <dbReference type="Proteomes" id="UP000324748"/>
    </source>
</evidence>
<dbReference type="Proteomes" id="UP000325313">
    <property type="component" value="Unassembled WGS sequence"/>
</dbReference>
<evidence type="ECO:0000313" key="2">
    <source>
        <dbReference type="EMBL" id="KAA1093018.1"/>
    </source>
</evidence>
<dbReference type="EMBL" id="VDEP01000307">
    <property type="protein sequence ID" value="KAA1107860.1"/>
    <property type="molecule type" value="Genomic_DNA"/>
</dbReference>
<keyword evidence="5" id="KW-1185">Reference proteome</keyword>
<dbReference type="EMBL" id="VSWC01000093">
    <property type="protein sequence ID" value="KAA1089529.1"/>
    <property type="molecule type" value="Genomic_DNA"/>
</dbReference>
<proteinExistence type="predicted"/>
<organism evidence="1 5">
    <name type="scientific">Puccinia graminis f. sp. tritici</name>
    <dbReference type="NCBI Taxonomy" id="56615"/>
    <lineage>
        <taxon>Eukaryota</taxon>
        <taxon>Fungi</taxon>
        <taxon>Dikarya</taxon>
        <taxon>Basidiomycota</taxon>
        <taxon>Pucciniomycotina</taxon>
        <taxon>Pucciniomycetes</taxon>
        <taxon>Pucciniales</taxon>
        <taxon>Pucciniaceae</taxon>
        <taxon>Puccinia</taxon>
    </lineage>
</organism>
<gene>
    <name evidence="1" type="ORF">PGT21_021064</name>
    <name evidence="2" type="ORF">PGT21_021411</name>
    <name evidence="4" type="ORF">PGTUg99_021324</name>
    <name evidence="3" type="ORF">PGTUg99_027323</name>
</gene>
<name>A0A5B0NNK7_PUCGR</name>
<dbReference type="EMBL" id="VDEP01000272">
    <property type="protein sequence ID" value="KAA1115653.1"/>
    <property type="molecule type" value="Genomic_DNA"/>
</dbReference>
<comment type="caution">
    <text evidence="1">The sequence shown here is derived from an EMBL/GenBank/DDBJ whole genome shotgun (WGS) entry which is preliminary data.</text>
</comment>
<protein>
    <submittedName>
        <fullName evidence="1">Uncharacterized protein</fullName>
    </submittedName>
</protein>
<dbReference type="AlphaFoldDB" id="A0A5B0NNK7"/>
<dbReference type="EMBL" id="VSWC01000080">
    <property type="protein sequence ID" value="KAA1093018.1"/>
    <property type="molecule type" value="Genomic_DNA"/>
</dbReference>
<accession>A0A5B0NNK7</accession>